<name>A0AAE0P4Q3_9PEZI</name>
<dbReference type="Pfam" id="PF00891">
    <property type="entry name" value="Methyltransf_2"/>
    <property type="match status" value="1"/>
</dbReference>
<comment type="caution">
    <text evidence="5">The sequence shown here is derived from an EMBL/GenBank/DDBJ whole genome shotgun (WGS) entry which is preliminary data.</text>
</comment>
<dbReference type="SUPFAM" id="SSF53335">
    <property type="entry name" value="S-adenosyl-L-methionine-dependent methyltransferases"/>
    <property type="match status" value="1"/>
</dbReference>
<keyword evidence="3" id="KW-0949">S-adenosyl-L-methionine</keyword>
<dbReference type="PROSITE" id="PS51683">
    <property type="entry name" value="SAM_OMT_II"/>
    <property type="match status" value="1"/>
</dbReference>
<organism evidence="5 6">
    <name type="scientific">Podospora didyma</name>
    <dbReference type="NCBI Taxonomy" id="330526"/>
    <lineage>
        <taxon>Eukaryota</taxon>
        <taxon>Fungi</taxon>
        <taxon>Dikarya</taxon>
        <taxon>Ascomycota</taxon>
        <taxon>Pezizomycotina</taxon>
        <taxon>Sordariomycetes</taxon>
        <taxon>Sordariomycetidae</taxon>
        <taxon>Sordariales</taxon>
        <taxon>Podosporaceae</taxon>
        <taxon>Podospora</taxon>
    </lineage>
</organism>
<proteinExistence type="predicted"/>
<dbReference type="Proteomes" id="UP001285441">
    <property type="component" value="Unassembled WGS sequence"/>
</dbReference>
<reference evidence="5" key="2">
    <citation type="submission" date="2023-06" db="EMBL/GenBank/DDBJ databases">
        <authorList>
            <consortium name="Lawrence Berkeley National Laboratory"/>
            <person name="Haridas S."/>
            <person name="Hensen N."/>
            <person name="Bonometti L."/>
            <person name="Westerberg I."/>
            <person name="Brannstrom I.O."/>
            <person name="Guillou S."/>
            <person name="Cros-Aarteil S."/>
            <person name="Calhoun S."/>
            <person name="Kuo A."/>
            <person name="Mondo S."/>
            <person name="Pangilinan J."/>
            <person name="Riley R."/>
            <person name="LaButti K."/>
            <person name="Andreopoulos B."/>
            <person name="Lipzen A."/>
            <person name="Chen C."/>
            <person name="Yanf M."/>
            <person name="Daum C."/>
            <person name="Ng V."/>
            <person name="Clum A."/>
            <person name="Steindorff A."/>
            <person name="Ohm R."/>
            <person name="Martin F."/>
            <person name="Silar P."/>
            <person name="Natvig D."/>
            <person name="Lalanne C."/>
            <person name="Gautier V."/>
            <person name="Ament-velasquez S.L."/>
            <person name="Kruys A."/>
            <person name="Hutchinson M.I."/>
            <person name="Powell A.J."/>
            <person name="Barry K."/>
            <person name="Miller A.N."/>
            <person name="Grigoriev I.V."/>
            <person name="Debuchy R."/>
            <person name="Gladieux P."/>
            <person name="Thoren M.H."/>
            <person name="Johannesson H."/>
        </authorList>
    </citation>
    <scope>NUCLEOTIDE SEQUENCE</scope>
    <source>
        <strain evidence="5">CBS 232.78</strain>
    </source>
</reference>
<dbReference type="Gene3D" id="3.40.50.150">
    <property type="entry name" value="Vaccinia Virus protein VP39"/>
    <property type="match status" value="1"/>
</dbReference>
<dbReference type="InterPro" id="IPR029063">
    <property type="entry name" value="SAM-dependent_MTases_sf"/>
</dbReference>
<reference evidence="5" key="1">
    <citation type="journal article" date="2023" name="Mol. Phylogenet. Evol.">
        <title>Genome-scale phylogeny and comparative genomics of the fungal order Sordariales.</title>
        <authorList>
            <person name="Hensen N."/>
            <person name="Bonometti L."/>
            <person name="Westerberg I."/>
            <person name="Brannstrom I.O."/>
            <person name="Guillou S."/>
            <person name="Cros-Aarteil S."/>
            <person name="Calhoun S."/>
            <person name="Haridas S."/>
            <person name="Kuo A."/>
            <person name="Mondo S."/>
            <person name="Pangilinan J."/>
            <person name="Riley R."/>
            <person name="LaButti K."/>
            <person name="Andreopoulos B."/>
            <person name="Lipzen A."/>
            <person name="Chen C."/>
            <person name="Yan M."/>
            <person name="Daum C."/>
            <person name="Ng V."/>
            <person name="Clum A."/>
            <person name="Steindorff A."/>
            <person name="Ohm R.A."/>
            <person name="Martin F."/>
            <person name="Silar P."/>
            <person name="Natvig D.O."/>
            <person name="Lalanne C."/>
            <person name="Gautier V."/>
            <person name="Ament-Velasquez S.L."/>
            <person name="Kruys A."/>
            <person name="Hutchinson M.I."/>
            <person name="Powell A.J."/>
            <person name="Barry K."/>
            <person name="Miller A.N."/>
            <person name="Grigoriev I.V."/>
            <person name="Debuchy R."/>
            <person name="Gladieux P."/>
            <person name="Hiltunen Thoren M."/>
            <person name="Johannesson H."/>
        </authorList>
    </citation>
    <scope>NUCLEOTIDE SEQUENCE</scope>
    <source>
        <strain evidence="5">CBS 232.78</strain>
    </source>
</reference>
<dbReference type="InterPro" id="IPR001077">
    <property type="entry name" value="COMT_C"/>
</dbReference>
<evidence type="ECO:0000256" key="3">
    <source>
        <dbReference type="ARBA" id="ARBA00022691"/>
    </source>
</evidence>
<evidence type="ECO:0000313" key="5">
    <source>
        <dbReference type="EMBL" id="KAK3393373.1"/>
    </source>
</evidence>
<evidence type="ECO:0000256" key="2">
    <source>
        <dbReference type="ARBA" id="ARBA00022679"/>
    </source>
</evidence>
<evidence type="ECO:0000313" key="6">
    <source>
        <dbReference type="Proteomes" id="UP001285441"/>
    </source>
</evidence>
<protein>
    <submittedName>
        <fullName evidence="5">S-adenosyl-L-methionine-dependent methyltransferase</fullName>
    </submittedName>
</protein>
<evidence type="ECO:0000259" key="4">
    <source>
        <dbReference type="Pfam" id="PF00891"/>
    </source>
</evidence>
<dbReference type="GO" id="GO:0032259">
    <property type="term" value="P:methylation"/>
    <property type="evidence" value="ECO:0007669"/>
    <property type="project" value="UniProtKB-KW"/>
</dbReference>
<dbReference type="GO" id="GO:0008171">
    <property type="term" value="F:O-methyltransferase activity"/>
    <property type="evidence" value="ECO:0007669"/>
    <property type="project" value="InterPro"/>
</dbReference>
<dbReference type="AlphaFoldDB" id="A0AAE0P4Q3"/>
<sequence length="202" mass="22590">MTWRAERSRGQLQMGSKEGELRLANDAVGIDAEVVGICLDLIIGHSLLHLGVRAGPALDIGGSRGYIAIALASRFDSLRVTLSGAPDRAGRRVLLRSVFHNWSDKYCVKILRAQIPALKKGSRILVQDTCMPEEQGEIPLWREKELRQVDPFMTMLFNASKRTADEWESLLNQAHLRFLLKQIIKTEGSALALLDISWEAEE</sequence>
<dbReference type="InterPro" id="IPR016461">
    <property type="entry name" value="COMT-like"/>
</dbReference>
<keyword evidence="1 5" id="KW-0489">Methyltransferase</keyword>
<accession>A0AAE0P4Q3</accession>
<dbReference type="EMBL" id="JAULSW010000001">
    <property type="protein sequence ID" value="KAK3393373.1"/>
    <property type="molecule type" value="Genomic_DNA"/>
</dbReference>
<feature type="domain" description="O-methyltransferase C-terminal" evidence="4">
    <location>
        <begin position="93"/>
        <end position="174"/>
    </location>
</feature>
<dbReference type="PANTHER" id="PTHR43712:SF12">
    <property type="entry name" value="STERIGMATOCYSTIN 8-O-METHYLTRANSFERASE"/>
    <property type="match status" value="1"/>
</dbReference>
<keyword evidence="6" id="KW-1185">Reference proteome</keyword>
<dbReference type="PANTHER" id="PTHR43712">
    <property type="entry name" value="PUTATIVE (AFU_ORTHOLOGUE AFUA_4G14580)-RELATED"/>
    <property type="match status" value="1"/>
</dbReference>
<gene>
    <name evidence="5" type="ORF">B0H63DRAFT_531109</name>
</gene>
<keyword evidence="2" id="KW-0808">Transferase</keyword>
<evidence type="ECO:0000256" key="1">
    <source>
        <dbReference type="ARBA" id="ARBA00022603"/>
    </source>
</evidence>